<name>A0A6P8I869_ACTTE</name>
<feature type="transmembrane region" description="Helical" evidence="12">
    <location>
        <begin position="966"/>
        <end position="985"/>
    </location>
</feature>
<dbReference type="GO" id="GO:0098797">
    <property type="term" value="C:plasma membrane protein complex"/>
    <property type="evidence" value="ECO:0007669"/>
    <property type="project" value="TreeGrafter"/>
</dbReference>
<evidence type="ECO:0000256" key="9">
    <source>
        <dbReference type="ARBA" id="ARBA00023273"/>
    </source>
</evidence>
<accession>A0A6P8I869</accession>
<evidence type="ECO:0000256" key="12">
    <source>
        <dbReference type="SAM" id="Phobius"/>
    </source>
</evidence>
<evidence type="ECO:0000256" key="4">
    <source>
        <dbReference type="ARBA" id="ARBA00022490"/>
    </source>
</evidence>
<dbReference type="PANTHER" id="PTHR16795:SF14">
    <property type="entry name" value="LIMBIN"/>
    <property type="match status" value="1"/>
</dbReference>
<dbReference type="InParanoid" id="A0A6P8I869"/>
<gene>
    <name evidence="14" type="primary">LOC116297218</name>
</gene>
<keyword evidence="4" id="KW-0963">Cytoplasm</keyword>
<dbReference type="PANTHER" id="PTHR16795">
    <property type="entry name" value="LIMBIN/ELLIS-VAN CREVELD PROTEIN"/>
    <property type="match status" value="1"/>
</dbReference>
<feature type="region of interest" description="Disordered" evidence="11">
    <location>
        <begin position="2182"/>
        <end position="2290"/>
    </location>
</feature>
<evidence type="ECO:0000256" key="3">
    <source>
        <dbReference type="ARBA" id="ARBA00022475"/>
    </source>
</evidence>
<keyword evidence="6 12" id="KW-1133">Transmembrane helix</keyword>
<feature type="compositionally biased region" description="Polar residues" evidence="11">
    <location>
        <begin position="2244"/>
        <end position="2256"/>
    </location>
</feature>
<evidence type="ECO:0000256" key="8">
    <source>
        <dbReference type="ARBA" id="ARBA00023212"/>
    </source>
</evidence>
<dbReference type="InterPro" id="IPR026501">
    <property type="entry name" value="Limbin/EVC"/>
</dbReference>
<dbReference type="Proteomes" id="UP000515163">
    <property type="component" value="Unplaced"/>
</dbReference>
<dbReference type="GeneID" id="116297218"/>
<keyword evidence="8" id="KW-0206">Cytoskeleton</keyword>
<keyword evidence="7 12" id="KW-0472">Membrane</keyword>
<feature type="region of interest" description="Disordered" evidence="11">
    <location>
        <begin position="2158"/>
        <end position="2177"/>
    </location>
</feature>
<feature type="transmembrane region" description="Helical" evidence="12">
    <location>
        <begin position="1265"/>
        <end position="1289"/>
    </location>
</feature>
<evidence type="ECO:0000256" key="1">
    <source>
        <dbReference type="ARBA" id="ARBA00004120"/>
    </source>
</evidence>
<reference evidence="14" key="1">
    <citation type="submission" date="2025-08" db="UniProtKB">
        <authorList>
            <consortium name="RefSeq"/>
        </authorList>
    </citation>
    <scope>IDENTIFICATION</scope>
    <source>
        <tissue evidence="14">Tentacle</tissue>
    </source>
</reference>
<dbReference type="GO" id="GO:0060170">
    <property type="term" value="C:ciliary membrane"/>
    <property type="evidence" value="ECO:0007669"/>
    <property type="project" value="TreeGrafter"/>
</dbReference>
<evidence type="ECO:0000313" key="13">
    <source>
        <dbReference type="Proteomes" id="UP000515163"/>
    </source>
</evidence>
<organism evidence="13 14">
    <name type="scientific">Actinia tenebrosa</name>
    <name type="common">Australian red waratah sea anemone</name>
    <dbReference type="NCBI Taxonomy" id="6105"/>
    <lineage>
        <taxon>Eukaryota</taxon>
        <taxon>Metazoa</taxon>
        <taxon>Cnidaria</taxon>
        <taxon>Anthozoa</taxon>
        <taxon>Hexacorallia</taxon>
        <taxon>Actiniaria</taxon>
        <taxon>Actiniidae</taxon>
        <taxon>Actinia</taxon>
    </lineage>
</organism>
<dbReference type="KEGG" id="aten:116297218"/>
<feature type="coiled-coil region" evidence="10">
    <location>
        <begin position="2003"/>
        <end position="2042"/>
    </location>
</feature>
<evidence type="ECO:0000256" key="6">
    <source>
        <dbReference type="ARBA" id="ARBA00022989"/>
    </source>
</evidence>
<evidence type="ECO:0000313" key="14">
    <source>
        <dbReference type="RefSeq" id="XP_031561262.1"/>
    </source>
</evidence>
<comment type="subcellular location">
    <subcellularLocation>
        <location evidence="2">Cell membrane</location>
        <topology evidence="2">Single-pass membrane protein</topology>
    </subcellularLocation>
    <subcellularLocation>
        <location evidence="1">Cytoplasm</location>
        <location evidence="1">Cytoskeleton</location>
        <location evidence="1">Cilium basal body</location>
    </subcellularLocation>
</comment>
<feature type="coiled-coil region" evidence="10">
    <location>
        <begin position="1627"/>
        <end position="1717"/>
    </location>
</feature>
<keyword evidence="3" id="KW-1003">Cell membrane</keyword>
<evidence type="ECO:0000256" key="11">
    <source>
        <dbReference type="SAM" id="MobiDB-lite"/>
    </source>
</evidence>
<dbReference type="RefSeq" id="XP_031561262.1">
    <property type="nucleotide sequence ID" value="XM_031705402.1"/>
</dbReference>
<dbReference type="GO" id="GO:0007224">
    <property type="term" value="P:smoothened signaling pathway"/>
    <property type="evidence" value="ECO:0007669"/>
    <property type="project" value="InterPro"/>
</dbReference>
<dbReference type="InterPro" id="IPR022076">
    <property type="entry name" value="Limbin"/>
</dbReference>
<evidence type="ECO:0000256" key="10">
    <source>
        <dbReference type="SAM" id="Coils"/>
    </source>
</evidence>
<sequence length="2290" mass="258267">MASFAFSNGLSIHSQAISSSPLLQGGDSLNLTVNISYSSQENFTSNSTACRRLPGKQLDVQGIIILPLFLKLLSSINRSKEITSDLSNCSFIPTLDISMINYANASNSFFNISSSNVSWTLQLFFSINVTSDIPPDSWINITTKLLIAGEYTNLTLARFKSIPISDFFVTSNGTSLPETPLNELTLDETVNYGITMIIPSITTELILTMVLPTLGGQTPMKWSHTIVTSIAPGLTTERLNVGSAGQLYVGEAYRSSFPFITNVAKLNFGKTSNIKSYQNNSVSIGIDVEAKVLQSERFIPGNDGNITFELAYQTLNGMRHIGPIYNSLNLSQPPLSCVLEVVGGPPHYQGNDLVKYNFRIENPQFSTESAENITVAFTVQEDVVIQDFSANICSEFHCSPLRLSNFNSSVKNSAISRLNVSSSIHGNLTLLLRPSVIVGSNVQSDLTLSYTRPSWISPALKTMTIYIPIRQVHFSGPYNINSSVLSPNDNQVIIPGEDVTYQLKMMMPVSRSSKLVIVFRGEGTESIGGHIIGVGVNIQSDSNQPLPGMALNITQSSEGLPINVTSPIAMGVFHGLSNNGSSSLPGSAEISFQTTVRAFDALKLDGKEFVSLMAEAYVNSEPMPQRFTFKLKIIKPELQVHSSITPTNQVKPQQVLSFSVTLSHTQASTSHAYGVLLEIAVPHQYLTLNVGSIQPQGAAIRVVNGHQAPSRSSRYNDSLTKVLVYQVDTFPLPTPPSKNFTMTYAASTVSNLPSSIFIQSPMFLSYTILPNKVVPHNGGLYNTSFYGAKFYTFRPPPYVQAIYTSSPRVLDAGDKVAFDLTVKHNGNASDTPPAYNLQMTLKFPSLDNTNVSVNCNKGSPSLNLLTSSGLLVIGDLLYGQSFYCNITGRVVAQVSPNQDISPVIQYTYYPTTTPRLAQSIHYHTLIRAHTLIAAINTTVTASPNAQRLLAGEDLDFSLRLLIPECVTQLALTVTMPTLSLVGTGFERQRRSILIHDKTKQISGRVRRSVNAVDVVRPLLNESSTSTDVNSNLTMTSPSPNITRPNTTTLKIDFGSVQKAPTPLQSFEGITIYLKFRSAYLPLVLSGRDFVLTALLNYTGGELNLPVPFTIIGPLVKPLLVITKSVQVNDSERDSPLLFYNVTVTHSQYSQFDAHDLVIQDNTKNMNIQRSSVLPINNVFVSYPDVHTYNIRLVISKLAVGESVSLSYKASFLIKEKDEKQTNLPATVTWKSIQINSPIYSVSSNLTACVSRFDTNRWKTKEVTGFFALGVLLGLLLGIILAIIIIVLIIKCCDKGKIASCYSRFTNKDSMTVLTGGAKYVLSGEDDPPDKKLVARHNEPSIVKTDESIVPILSLDKSSQTDKELDSLDLQATADLEVEIEIQRHNMFVDALSLLVKKLRVKRHISSSQEKKFLSSLKAELGSLAYKISAEFKRKSAEITKRIRNETKIKIKVQAKRQANERHETENKIKGLVSARERNEIMELLRKRHAKEEEELRKKAKLDLDVELEKLRKEISVGKRFATKECQSKFLQDLIKEARFNEEHANDIVREHMSNMAAVERVMAEERSRRLVALEMRLAERQALALQKHEDERHNQVILKAVGDHQDESLENLVRSSKLSDADAAAYREQYRKEMEALDKKLQKERQKQAKHLHTKLTALKQKRMQDKVQKHQEQLRKLKEEEDDKFEQVEIDCISTLEERRQLTLRQRKELEELEKTADKEAALELQKLYDRQSKEAQDHAEMTVRKICKDMASKGLEESESIVNKHISELAQQQEIKEEQRRQHAQLLEKRLSKLRKALEKKAQEDMEEQEDVREKEQQIVNDLIVSQVVMSEEERDKIIAEHEKNMAEQESSLTLNKLRQRQKLEEKLAEKRKRKMEELERKQQEEEQFKDYGDKIINEGEDIELLKKHEQQRVELLKEDDQALEEEMDQVREEMMNERAKRLEEHQENLSATIAKLQIEKAKRVSRMAIQQQMLNQLQTNLVDELESQGALKDPETHEIVEKYKKDAKKVEDNLRNQRKKQEEDLRARLHEKMKQREQTMLLENQNKYSRYLEDGSNKTALRFRKAAMKAKQEKEMENLRKMMEKQIEQSLSELKLNQELQLMKKTEEKNVKFIAALVDKGQLKEEELESVLKFLFPNKPPEYIDTLLERIYGTNHPGTSSSFNSGEMSQLEVRVRRSSVKPSQIFQSSKKKKKNSKLKEEEEYESILPPVVRSRERRPISLEGDQSSTLDSPKRLKSLPMISSISQQATSPGNEEDQRLLDEMFGDASEVEFRKPSRGNGSRRSDR</sequence>
<feature type="coiled-coil region" evidence="10">
    <location>
        <begin position="2068"/>
        <end position="2096"/>
    </location>
</feature>
<feature type="coiled-coil region" evidence="10">
    <location>
        <begin position="1764"/>
        <end position="1965"/>
    </location>
</feature>
<dbReference type="Pfam" id="PF12297">
    <property type="entry name" value="EVC2_like"/>
    <property type="match status" value="1"/>
</dbReference>
<keyword evidence="13" id="KW-1185">Reference proteome</keyword>
<dbReference type="OrthoDB" id="8852462at2759"/>
<keyword evidence="5 12" id="KW-0812">Transmembrane</keyword>
<feature type="compositionally biased region" description="Polar residues" evidence="11">
    <location>
        <begin position="2159"/>
        <end position="2171"/>
    </location>
</feature>
<feature type="coiled-coil region" evidence="10">
    <location>
        <begin position="1473"/>
        <end position="1509"/>
    </location>
</feature>
<proteinExistence type="predicted"/>
<evidence type="ECO:0000256" key="5">
    <source>
        <dbReference type="ARBA" id="ARBA00022692"/>
    </source>
</evidence>
<keyword evidence="9" id="KW-0966">Cell projection</keyword>
<keyword evidence="10" id="KW-0175">Coiled coil</keyword>
<protein>
    <submittedName>
        <fullName evidence="14">Uncharacterized protein LOC116297218</fullName>
    </submittedName>
</protein>
<evidence type="ECO:0000256" key="7">
    <source>
        <dbReference type="ARBA" id="ARBA00023136"/>
    </source>
</evidence>
<evidence type="ECO:0000256" key="2">
    <source>
        <dbReference type="ARBA" id="ARBA00004162"/>
    </source>
</evidence>